<dbReference type="InterPro" id="IPR012944">
    <property type="entry name" value="SusD_RagB_dom"/>
</dbReference>
<evidence type="ECO:0000259" key="8">
    <source>
        <dbReference type="Pfam" id="PF14322"/>
    </source>
</evidence>
<evidence type="ECO:0000313" key="9">
    <source>
        <dbReference type="EMBL" id="RYC69379.1"/>
    </source>
</evidence>
<gene>
    <name evidence="9" type="ORF">EQG79_12260</name>
</gene>
<dbReference type="EMBL" id="SBLB01000003">
    <property type="protein sequence ID" value="RYC69379.1"/>
    <property type="molecule type" value="Genomic_DNA"/>
</dbReference>
<evidence type="ECO:0000313" key="10">
    <source>
        <dbReference type="Proteomes" id="UP000290407"/>
    </source>
</evidence>
<reference evidence="9 10" key="1">
    <citation type="submission" date="2019-01" db="EMBL/GenBank/DDBJ databases">
        <title>Spirosoma flava sp. nov., a propanil-degrading bacterium isolated from herbicide-contaminated soil.</title>
        <authorList>
            <person name="Zhang L."/>
            <person name="Jiang J.-D."/>
        </authorList>
    </citation>
    <scope>NUCLEOTIDE SEQUENCE [LARGE SCALE GENOMIC DNA]</scope>
    <source>
        <strain evidence="9 10">TY50</strain>
    </source>
</reference>
<dbReference type="Gene3D" id="1.25.40.390">
    <property type="match status" value="1"/>
</dbReference>
<comment type="similarity">
    <text evidence="2">Belongs to the SusD family.</text>
</comment>
<dbReference type="Pfam" id="PF14322">
    <property type="entry name" value="SusD-like_3"/>
    <property type="match status" value="1"/>
</dbReference>
<keyword evidence="4" id="KW-0472">Membrane</keyword>
<organism evidence="9 10">
    <name type="scientific">Spirosoma sordidisoli</name>
    <dbReference type="NCBI Taxonomy" id="2502893"/>
    <lineage>
        <taxon>Bacteria</taxon>
        <taxon>Pseudomonadati</taxon>
        <taxon>Bacteroidota</taxon>
        <taxon>Cytophagia</taxon>
        <taxon>Cytophagales</taxon>
        <taxon>Cytophagaceae</taxon>
        <taxon>Spirosoma</taxon>
    </lineage>
</organism>
<evidence type="ECO:0000256" key="6">
    <source>
        <dbReference type="SAM" id="SignalP"/>
    </source>
</evidence>
<feature type="signal peptide" evidence="6">
    <location>
        <begin position="1"/>
        <end position="22"/>
    </location>
</feature>
<feature type="domain" description="SusD-like N-terminal" evidence="8">
    <location>
        <begin position="76"/>
        <end position="226"/>
    </location>
</feature>
<dbReference type="InterPro" id="IPR011990">
    <property type="entry name" value="TPR-like_helical_dom_sf"/>
</dbReference>
<keyword evidence="5" id="KW-0998">Cell outer membrane</keyword>
<dbReference type="RefSeq" id="WP_077921046.1">
    <property type="nucleotide sequence ID" value="NZ_SBLB01000003.1"/>
</dbReference>
<dbReference type="Pfam" id="PF07980">
    <property type="entry name" value="SusD_RagB"/>
    <property type="match status" value="1"/>
</dbReference>
<evidence type="ECO:0000256" key="3">
    <source>
        <dbReference type="ARBA" id="ARBA00022729"/>
    </source>
</evidence>
<evidence type="ECO:0000256" key="2">
    <source>
        <dbReference type="ARBA" id="ARBA00006275"/>
    </source>
</evidence>
<keyword evidence="3 6" id="KW-0732">Signal</keyword>
<dbReference type="SUPFAM" id="SSF48452">
    <property type="entry name" value="TPR-like"/>
    <property type="match status" value="1"/>
</dbReference>
<evidence type="ECO:0000256" key="4">
    <source>
        <dbReference type="ARBA" id="ARBA00023136"/>
    </source>
</evidence>
<dbReference type="AlphaFoldDB" id="A0A4Q2URC6"/>
<dbReference type="GO" id="GO:0009279">
    <property type="term" value="C:cell outer membrane"/>
    <property type="evidence" value="ECO:0007669"/>
    <property type="project" value="UniProtKB-SubCell"/>
</dbReference>
<comment type="caution">
    <text evidence="9">The sequence shown here is derived from an EMBL/GenBank/DDBJ whole genome shotgun (WGS) entry which is preliminary data.</text>
</comment>
<dbReference type="InterPro" id="IPR033985">
    <property type="entry name" value="SusD-like_N"/>
</dbReference>
<protein>
    <submittedName>
        <fullName evidence="9">RagB/SusD family nutrient uptake outer membrane protein</fullName>
    </submittedName>
</protein>
<accession>A0A4Q2URC6</accession>
<comment type="subcellular location">
    <subcellularLocation>
        <location evidence="1">Cell outer membrane</location>
    </subcellularLocation>
</comment>
<keyword evidence="10" id="KW-1185">Reference proteome</keyword>
<feature type="domain" description="RagB/SusD" evidence="7">
    <location>
        <begin position="351"/>
        <end position="496"/>
    </location>
</feature>
<evidence type="ECO:0000256" key="1">
    <source>
        <dbReference type="ARBA" id="ARBA00004442"/>
    </source>
</evidence>
<evidence type="ECO:0000259" key="7">
    <source>
        <dbReference type="Pfam" id="PF07980"/>
    </source>
</evidence>
<feature type="chain" id="PRO_5020899617" evidence="6">
    <location>
        <begin position="23"/>
        <end position="496"/>
    </location>
</feature>
<name>A0A4Q2URC6_9BACT</name>
<dbReference type="Proteomes" id="UP000290407">
    <property type="component" value="Unassembled WGS sequence"/>
</dbReference>
<evidence type="ECO:0000256" key="5">
    <source>
        <dbReference type="ARBA" id="ARBA00023237"/>
    </source>
</evidence>
<proteinExistence type="inferred from homology"/>
<sequence>MNTRQTLLRRGLISLSLSLSLALLPGCQDSLQEEVYSFVSADNFYKTAADAEAAVVAAYQPFTSDDYFRRNFYNVGLLADDQVMIGRNATFQAVDNFNVTPDHPFHTALWQQMYLCINRSNTGIQRIPTIPMDEARRASLVGECRYVRAYNYFNLVRLFGGVPMPTTEIQSTGQTNNPKVPREKVYEQIVADLLEAEKVLPLTRPAAEWGRATRGAAQTLLAEVFLTTERWQQAADKAKEVIDSKQYQLLPDFRSVFSISNEANAEIIQSIQFDGPTIGTWFASFNHAGGSDNPNCFLGSANWSVEQKSDIWLNWDSKDGRKAASTYDKFINKAGKLVSVFDYPQPFPGFGKYNAPNEVSNGNSPCNPIIHRYADVLLIFAEAASQAAASPPPAAYDAVNQVRRRGYKVPLNAPSEFDLPAGLSKAAFRQAVIRERSLEFVIENKRLFDLMRTGQFPAIIKAQGKNVREGATLFPIPLSELNSNLALTQADQNPGY</sequence>